<gene>
    <name evidence="9" type="ORF">K461DRAFT_325927</name>
</gene>
<evidence type="ECO:0000256" key="6">
    <source>
        <dbReference type="PROSITE-ProRule" id="PRU00277"/>
    </source>
</evidence>
<protein>
    <recommendedName>
        <fullName evidence="3 6">peptidylprolyl isomerase</fullName>
        <ecNumber evidence="3 6">5.2.1.8</ecNumber>
    </recommendedName>
</protein>
<evidence type="ECO:0000313" key="10">
    <source>
        <dbReference type="Proteomes" id="UP000799439"/>
    </source>
</evidence>
<evidence type="ECO:0000313" key="9">
    <source>
        <dbReference type="EMBL" id="KAF2157583.1"/>
    </source>
</evidence>
<feature type="chain" id="PRO_5040412416" description="peptidylprolyl isomerase" evidence="7">
    <location>
        <begin position="20"/>
        <end position="139"/>
    </location>
</feature>
<comment type="catalytic activity">
    <reaction evidence="1 6">
        <text>[protein]-peptidylproline (omega=180) = [protein]-peptidylproline (omega=0)</text>
        <dbReference type="Rhea" id="RHEA:16237"/>
        <dbReference type="Rhea" id="RHEA-COMP:10747"/>
        <dbReference type="Rhea" id="RHEA-COMP:10748"/>
        <dbReference type="ChEBI" id="CHEBI:83833"/>
        <dbReference type="ChEBI" id="CHEBI:83834"/>
        <dbReference type="EC" id="5.2.1.8"/>
    </reaction>
</comment>
<dbReference type="SUPFAM" id="SSF54534">
    <property type="entry name" value="FKBP-like"/>
    <property type="match status" value="1"/>
</dbReference>
<dbReference type="PANTHER" id="PTHR45779:SF7">
    <property type="entry name" value="PEPTIDYLPROLYL ISOMERASE"/>
    <property type="match status" value="1"/>
</dbReference>
<feature type="domain" description="PPIase FKBP-type" evidence="8">
    <location>
        <begin position="43"/>
        <end position="131"/>
    </location>
</feature>
<dbReference type="FunFam" id="3.10.50.40:FF:000006">
    <property type="entry name" value="Peptidyl-prolyl cis-trans isomerase"/>
    <property type="match status" value="1"/>
</dbReference>
<evidence type="ECO:0000259" key="8">
    <source>
        <dbReference type="PROSITE" id="PS50059"/>
    </source>
</evidence>
<dbReference type="InterPro" id="IPR046357">
    <property type="entry name" value="PPIase_dom_sf"/>
</dbReference>
<dbReference type="GO" id="GO:0005783">
    <property type="term" value="C:endoplasmic reticulum"/>
    <property type="evidence" value="ECO:0007669"/>
    <property type="project" value="TreeGrafter"/>
</dbReference>
<evidence type="ECO:0000256" key="3">
    <source>
        <dbReference type="ARBA" id="ARBA00013194"/>
    </source>
</evidence>
<keyword evidence="10" id="KW-1185">Reference proteome</keyword>
<dbReference type="Proteomes" id="UP000799439">
    <property type="component" value="Unassembled WGS sequence"/>
</dbReference>
<dbReference type="Pfam" id="PF00254">
    <property type="entry name" value="FKBP_C"/>
    <property type="match status" value="1"/>
</dbReference>
<dbReference type="EMBL" id="ML996081">
    <property type="protein sequence ID" value="KAF2157583.1"/>
    <property type="molecule type" value="Genomic_DNA"/>
</dbReference>
<dbReference type="OrthoDB" id="1902587at2759"/>
<reference evidence="9" key="1">
    <citation type="journal article" date="2020" name="Stud. Mycol.">
        <title>101 Dothideomycetes genomes: a test case for predicting lifestyles and emergence of pathogens.</title>
        <authorList>
            <person name="Haridas S."/>
            <person name="Albert R."/>
            <person name="Binder M."/>
            <person name="Bloem J."/>
            <person name="Labutti K."/>
            <person name="Salamov A."/>
            <person name="Andreopoulos B."/>
            <person name="Baker S."/>
            <person name="Barry K."/>
            <person name="Bills G."/>
            <person name="Bluhm B."/>
            <person name="Cannon C."/>
            <person name="Castanera R."/>
            <person name="Culley D."/>
            <person name="Daum C."/>
            <person name="Ezra D."/>
            <person name="Gonzalez J."/>
            <person name="Henrissat B."/>
            <person name="Kuo A."/>
            <person name="Liang C."/>
            <person name="Lipzen A."/>
            <person name="Lutzoni F."/>
            <person name="Magnuson J."/>
            <person name="Mondo S."/>
            <person name="Nolan M."/>
            <person name="Ohm R."/>
            <person name="Pangilinan J."/>
            <person name="Park H.-J."/>
            <person name="Ramirez L."/>
            <person name="Alfaro M."/>
            <person name="Sun H."/>
            <person name="Tritt A."/>
            <person name="Yoshinaga Y."/>
            <person name="Zwiers L.-H."/>
            <person name="Turgeon B."/>
            <person name="Goodwin S."/>
            <person name="Spatafora J."/>
            <person name="Crous P."/>
            <person name="Grigoriev I."/>
        </authorList>
    </citation>
    <scope>NUCLEOTIDE SEQUENCE</scope>
    <source>
        <strain evidence="9">CBS 260.36</strain>
    </source>
</reference>
<feature type="signal peptide" evidence="7">
    <location>
        <begin position="1"/>
        <end position="19"/>
    </location>
</feature>
<keyword evidence="4 6" id="KW-0697">Rotamase</keyword>
<keyword evidence="7" id="KW-0732">Signal</keyword>
<organism evidence="9 10">
    <name type="scientific">Myriangium duriaei CBS 260.36</name>
    <dbReference type="NCBI Taxonomy" id="1168546"/>
    <lineage>
        <taxon>Eukaryota</taxon>
        <taxon>Fungi</taxon>
        <taxon>Dikarya</taxon>
        <taxon>Ascomycota</taxon>
        <taxon>Pezizomycotina</taxon>
        <taxon>Dothideomycetes</taxon>
        <taxon>Dothideomycetidae</taxon>
        <taxon>Myriangiales</taxon>
        <taxon>Myriangiaceae</taxon>
        <taxon>Myriangium</taxon>
    </lineage>
</organism>
<comment type="caution">
    <text evidence="9">The sequence shown here is derived from an EMBL/GenBank/DDBJ whole genome shotgun (WGS) entry which is preliminary data.</text>
</comment>
<evidence type="ECO:0000256" key="7">
    <source>
        <dbReference type="SAM" id="SignalP"/>
    </source>
</evidence>
<dbReference type="Gene3D" id="3.10.50.40">
    <property type="match status" value="1"/>
</dbReference>
<dbReference type="EC" id="5.2.1.8" evidence="3 6"/>
<comment type="function">
    <text evidence="2">PPIases accelerate the folding of proteins. It catalyzes the cis-trans isomerization of proline imidic peptide bonds in oligopeptides.</text>
</comment>
<dbReference type="InterPro" id="IPR001179">
    <property type="entry name" value="PPIase_FKBP_dom"/>
</dbReference>
<accession>A0A9P4J928</accession>
<keyword evidence="5 6" id="KW-0413">Isomerase</keyword>
<dbReference type="GO" id="GO:0003755">
    <property type="term" value="F:peptidyl-prolyl cis-trans isomerase activity"/>
    <property type="evidence" value="ECO:0007669"/>
    <property type="project" value="UniProtKB-KW"/>
</dbReference>
<dbReference type="InterPro" id="IPR044609">
    <property type="entry name" value="FKBP2/11"/>
</dbReference>
<evidence type="ECO:0000256" key="4">
    <source>
        <dbReference type="ARBA" id="ARBA00023110"/>
    </source>
</evidence>
<evidence type="ECO:0000256" key="2">
    <source>
        <dbReference type="ARBA" id="ARBA00002388"/>
    </source>
</evidence>
<proteinExistence type="predicted"/>
<name>A0A9P4J928_9PEZI</name>
<evidence type="ECO:0000256" key="1">
    <source>
        <dbReference type="ARBA" id="ARBA00000971"/>
    </source>
</evidence>
<evidence type="ECO:0000256" key="5">
    <source>
        <dbReference type="ARBA" id="ARBA00023235"/>
    </source>
</evidence>
<dbReference type="PROSITE" id="PS50059">
    <property type="entry name" value="FKBP_PPIASE"/>
    <property type="match status" value="1"/>
</dbReference>
<dbReference type="AlphaFoldDB" id="A0A9P4J928"/>
<sequence length="139" mass="15157">MQFRNIFSGIALLAATVTALDTPLDIQKTVTKDCAESEKSKNGDQIWVHYRGKLESTGKEFDASYNRGDPLSLKLGGGQVIRGWEEGLGGMCPGEERTLTIQPEWGYGSRGMGPIPANSVLVFETKLVSINKPPTKDEL</sequence>
<dbReference type="PANTHER" id="PTHR45779">
    <property type="entry name" value="PEPTIDYLPROLYL ISOMERASE"/>
    <property type="match status" value="1"/>
</dbReference>